<dbReference type="AlphaFoldDB" id="A0A5C6D0L5"/>
<accession>A0A5C6D0L5</accession>
<dbReference type="Proteomes" id="UP000318437">
    <property type="component" value="Unassembled WGS sequence"/>
</dbReference>
<organism evidence="1 2">
    <name type="scientific">Bythopirellula polymerisocia</name>
    <dbReference type="NCBI Taxonomy" id="2528003"/>
    <lineage>
        <taxon>Bacteria</taxon>
        <taxon>Pseudomonadati</taxon>
        <taxon>Planctomycetota</taxon>
        <taxon>Planctomycetia</taxon>
        <taxon>Pirellulales</taxon>
        <taxon>Lacipirellulaceae</taxon>
        <taxon>Bythopirellula</taxon>
    </lineage>
</organism>
<sequence length="111" mass="12702">MNEHNRVALGRTPDIEDSWKFIGIERTTKLVLAYHVSVRVNSSVQQFLQKLNNATTSHVQISTHGLGVYTHNVPFTFWSGCDFGQLIKNFQGGQSSVRYSQPTYFFCREEC</sequence>
<dbReference type="EMBL" id="SJPS01000001">
    <property type="protein sequence ID" value="TWU29705.1"/>
    <property type="molecule type" value="Genomic_DNA"/>
</dbReference>
<name>A0A5C6D0L5_9BACT</name>
<protein>
    <submittedName>
        <fullName evidence="1">Uncharacterized protein</fullName>
    </submittedName>
</protein>
<reference evidence="1 2" key="1">
    <citation type="submission" date="2019-02" db="EMBL/GenBank/DDBJ databases">
        <title>Deep-cultivation of Planctomycetes and their phenomic and genomic characterization uncovers novel biology.</title>
        <authorList>
            <person name="Wiegand S."/>
            <person name="Jogler M."/>
            <person name="Boedeker C."/>
            <person name="Pinto D."/>
            <person name="Vollmers J."/>
            <person name="Rivas-Marin E."/>
            <person name="Kohn T."/>
            <person name="Peeters S.H."/>
            <person name="Heuer A."/>
            <person name="Rast P."/>
            <person name="Oberbeckmann S."/>
            <person name="Bunk B."/>
            <person name="Jeske O."/>
            <person name="Meyerdierks A."/>
            <person name="Storesund J.E."/>
            <person name="Kallscheuer N."/>
            <person name="Luecker S."/>
            <person name="Lage O.M."/>
            <person name="Pohl T."/>
            <person name="Merkel B.J."/>
            <person name="Hornburger P."/>
            <person name="Mueller R.-W."/>
            <person name="Bruemmer F."/>
            <person name="Labrenz M."/>
            <person name="Spormann A.M."/>
            <person name="Op Den Camp H."/>
            <person name="Overmann J."/>
            <person name="Amann R."/>
            <person name="Jetten M.S.M."/>
            <person name="Mascher T."/>
            <person name="Medema M.H."/>
            <person name="Devos D.P."/>
            <person name="Kaster A.-K."/>
            <person name="Ovreas L."/>
            <person name="Rohde M."/>
            <person name="Galperin M.Y."/>
            <person name="Jogler C."/>
        </authorList>
    </citation>
    <scope>NUCLEOTIDE SEQUENCE [LARGE SCALE GENOMIC DNA]</scope>
    <source>
        <strain evidence="1 2">Pla144</strain>
    </source>
</reference>
<comment type="caution">
    <text evidence="1">The sequence shown here is derived from an EMBL/GenBank/DDBJ whole genome shotgun (WGS) entry which is preliminary data.</text>
</comment>
<proteinExistence type="predicted"/>
<evidence type="ECO:0000313" key="2">
    <source>
        <dbReference type="Proteomes" id="UP000318437"/>
    </source>
</evidence>
<evidence type="ECO:0000313" key="1">
    <source>
        <dbReference type="EMBL" id="TWU29705.1"/>
    </source>
</evidence>
<gene>
    <name evidence="1" type="ORF">Pla144_04840</name>
</gene>
<keyword evidence="2" id="KW-1185">Reference proteome</keyword>